<evidence type="ECO:0000256" key="3">
    <source>
        <dbReference type="ARBA" id="ARBA00022741"/>
    </source>
</evidence>
<evidence type="ECO:0000256" key="5">
    <source>
        <dbReference type="ARBA" id="ARBA00022970"/>
    </source>
</evidence>
<dbReference type="GO" id="GO:0005524">
    <property type="term" value="F:ATP binding"/>
    <property type="evidence" value="ECO:0007669"/>
    <property type="project" value="UniProtKB-KW"/>
</dbReference>
<dbReference type="GO" id="GO:0015807">
    <property type="term" value="P:L-amino acid transport"/>
    <property type="evidence" value="ECO:0007669"/>
    <property type="project" value="TreeGrafter"/>
</dbReference>
<keyword evidence="3" id="KW-0547">Nucleotide-binding</keyword>
<evidence type="ECO:0000256" key="4">
    <source>
        <dbReference type="ARBA" id="ARBA00022840"/>
    </source>
</evidence>
<dbReference type="RefSeq" id="WP_188754416.1">
    <property type="nucleotide sequence ID" value="NZ_BMJY01000001.1"/>
</dbReference>
<evidence type="ECO:0000256" key="1">
    <source>
        <dbReference type="ARBA" id="ARBA00005417"/>
    </source>
</evidence>
<dbReference type="Pfam" id="PF00005">
    <property type="entry name" value="ABC_tran"/>
    <property type="match status" value="1"/>
</dbReference>
<dbReference type="PANTHER" id="PTHR43820">
    <property type="entry name" value="HIGH-AFFINITY BRANCHED-CHAIN AMINO ACID TRANSPORT ATP-BINDING PROTEIN LIVF"/>
    <property type="match status" value="1"/>
</dbReference>
<keyword evidence="4 7" id="KW-0067">ATP-binding</keyword>
<dbReference type="GO" id="GO:0016887">
    <property type="term" value="F:ATP hydrolysis activity"/>
    <property type="evidence" value="ECO:0007669"/>
    <property type="project" value="InterPro"/>
</dbReference>
<dbReference type="EMBL" id="BMJY01000001">
    <property type="protein sequence ID" value="GGH34570.1"/>
    <property type="molecule type" value="Genomic_DNA"/>
</dbReference>
<dbReference type="PROSITE" id="PS00211">
    <property type="entry name" value="ABC_TRANSPORTER_1"/>
    <property type="match status" value="1"/>
</dbReference>
<reference evidence="7" key="2">
    <citation type="submission" date="2020-09" db="EMBL/GenBank/DDBJ databases">
        <authorList>
            <person name="Sun Q."/>
            <person name="Zhou Y."/>
        </authorList>
    </citation>
    <scope>NUCLEOTIDE SEQUENCE</scope>
    <source>
        <strain evidence="7">CGMCC 1.15794</strain>
    </source>
</reference>
<evidence type="ECO:0000256" key="2">
    <source>
        <dbReference type="ARBA" id="ARBA00022448"/>
    </source>
</evidence>
<keyword evidence="8" id="KW-1185">Reference proteome</keyword>
<feature type="domain" description="ABC transporter" evidence="6">
    <location>
        <begin position="5"/>
        <end position="237"/>
    </location>
</feature>
<evidence type="ECO:0000313" key="8">
    <source>
        <dbReference type="Proteomes" id="UP000657592"/>
    </source>
</evidence>
<keyword evidence="5" id="KW-0029">Amino-acid transport</keyword>
<dbReference type="InterPro" id="IPR052156">
    <property type="entry name" value="BCAA_Transport_ATP-bd_LivF"/>
</dbReference>
<comment type="similarity">
    <text evidence="1">Belongs to the ABC transporter superfamily.</text>
</comment>
<dbReference type="InterPro" id="IPR017871">
    <property type="entry name" value="ABC_transporter-like_CS"/>
</dbReference>
<gene>
    <name evidence="7" type="ORF">GCM10010921_02380</name>
</gene>
<dbReference type="InterPro" id="IPR003439">
    <property type="entry name" value="ABC_transporter-like_ATP-bd"/>
</dbReference>
<comment type="caution">
    <text evidence="7">The sequence shown here is derived from an EMBL/GenBank/DDBJ whole genome shotgun (WGS) entry which is preliminary data.</text>
</comment>
<protein>
    <submittedName>
        <fullName evidence="7">ABC transporter ATP-binding protein</fullName>
    </submittedName>
</protein>
<dbReference type="AlphaFoldDB" id="A0A917MME7"/>
<dbReference type="SMART" id="SM00382">
    <property type="entry name" value="AAA"/>
    <property type="match status" value="1"/>
</dbReference>
<proteinExistence type="inferred from homology"/>
<dbReference type="InterPro" id="IPR027417">
    <property type="entry name" value="P-loop_NTPase"/>
</dbReference>
<accession>A0A917MME7</accession>
<dbReference type="CDD" id="cd03224">
    <property type="entry name" value="ABC_TM1139_LivF_branched"/>
    <property type="match status" value="1"/>
</dbReference>
<evidence type="ECO:0000313" key="7">
    <source>
        <dbReference type="EMBL" id="GGH34570.1"/>
    </source>
</evidence>
<dbReference type="Proteomes" id="UP000657592">
    <property type="component" value="Unassembled WGS sequence"/>
</dbReference>
<name>A0A917MME7_9MICO</name>
<dbReference type="PROSITE" id="PS50893">
    <property type="entry name" value="ABC_TRANSPORTER_2"/>
    <property type="match status" value="1"/>
</dbReference>
<dbReference type="PANTHER" id="PTHR43820:SF4">
    <property type="entry name" value="HIGH-AFFINITY BRANCHED-CHAIN AMINO ACID TRANSPORT ATP-BINDING PROTEIN LIVF"/>
    <property type="match status" value="1"/>
</dbReference>
<dbReference type="SUPFAM" id="SSF52540">
    <property type="entry name" value="P-loop containing nucleoside triphosphate hydrolases"/>
    <property type="match status" value="1"/>
</dbReference>
<dbReference type="Gene3D" id="3.40.50.300">
    <property type="entry name" value="P-loop containing nucleotide triphosphate hydrolases"/>
    <property type="match status" value="1"/>
</dbReference>
<dbReference type="GO" id="GO:0015658">
    <property type="term" value="F:branched-chain amino acid transmembrane transporter activity"/>
    <property type="evidence" value="ECO:0007669"/>
    <property type="project" value="TreeGrafter"/>
</dbReference>
<dbReference type="InterPro" id="IPR003593">
    <property type="entry name" value="AAA+_ATPase"/>
</dbReference>
<evidence type="ECO:0000259" key="6">
    <source>
        <dbReference type="PROSITE" id="PS50893"/>
    </source>
</evidence>
<organism evidence="7 8">
    <name type="scientific">Microbacterium album</name>
    <dbReference type="NCBI Taxonomy" id="2053191"/>
    <lineage>
        <taxon>Bacteria</taxon>
        <taxon>Bacillati</taxon>
        <taxon>Actinomycetota</taxon>
        <taxon>Actinomycetes</taxon>
        <taxon>Micrococcales</taxon>
        <taxon>Microbacteriaceae</taxon>
        <taxon>Microbacterium</taxon>
    </lineage>
</organism>
<sequence>MSTLLEFRDVSVVYGASHALQDVSLTVGEGQIVSLLGGNASGKSTTMKTILGLVRPAAGSVWYDGQDITAWSTPRRIAAGIASVPEARRVFPDMTVEDNLLTGAHTRRDREIRRTLSEIYEFFPRLDERRRQRAGSMSGGEQQMLAFGRALMSRPRLICMDEPTMGLAPIVVERVLEHIARINAELGVSVLVVEQNAELALSVAQRGYVLRTGHIAIAGTASELLAHPAVREAYLGQASDPDADPLALAERIARDAQELDEAAAAGGDTADERKGE</sequence>
<reference evidence="7" key="1">
    <citation type="journal article" date="2014" name="Int. J. Syst. Evol. Microbiol.">
        <title>Complete genome sequence of Corynebacterium casei LMG S-19264T (=DSM 44701T), isolated from a smear-ripened cheese.</title>
        <authorList>
            <consortium name="US DOE Joint Genome Institute (JGI-PGF)"/>
            <person name="Walter F."/>
            <person name="Albersmeier A."/>
            <person name="Kalinowski J."/>
            <person name="Ruckert C."/>
        </authorList>
    </citation>
    <scope>NUCLEOTIDE SEQUENCE</scope>
    <source>
        <strain evidence="7">CGMCC 1.15794</strain>
    </source>
</reference>
<keyword evidence="2" id="KW-0813">Transport</keyword>